<organism evidence="4 5">
    <name type="scientific">Aedes albopictus</name>
    <name type="common">Asian tiger mosquito</name>
    <name type="synonym">Stegomyia albopicta</name>
    <dbReference type="NCBI Taxonomy" id="7160"/>
    <lineage>
        <taxon>Eukaryota</taxon>
        <taxon>Metazoa</taxon>
        <taxon>Ecdysozoa</taxon>
        <taxon>Arthropoda</taxon>
        <taxon>Hexapoda</taxon>
        <taxon>Insecta</taxon>
        <taxon>Pterygota</taxon>
        <taxon>Neoptera</taxon>
        <taxon>Endopterygota</taxon>
        <taxon>Diptera</taxon>
        <taxon>Nematocera</taxon>
        <taxon>Culicoidea</taxon>
        <taxon>Culicidae</taxon>
        <taxon>Culicinae</taxon>
        <taxon>Aedini</taxon>
        <taxon>Aedes</taxon>
        <taxon>Stegomyia</taxon>
    </lineage>
</organism>
<dbReference type="EnsemblMetazoa" id="AALFPA23_013178.R19066">
    <property type="protein sequence ID" value="AALFPA23_013178.P19066"/>
    <property type="gene ID" value="AALFPA23_013178"/>
</dbReference>
<sequence length="388" mass="42718">MAPPHCEIRFDDNPQGVYHGGQVLSGSVELRLDKPKLVNDFRLVISGCGEVRWSERKGRDRKVTYTGKEDLLRAETKLIAESNSNTEIPAGIHVYNFSSPIPVNVPTSFEGEHGKIRYTVRAILDRPWKFDQTCTAAFTVLKPLDLNQHILSTKERKKEKLVKTFCCWPCSSNPLHIAVEIPVSGYVPGQKIPITVALNNTSSTSVVGIKSSLERKVSYISQYPREKTRVVGKSLASVWTTVTRDEAASYTQKLEIPSVAPTGKCSVLAIEYFLKVKVHVDGLHSNPKVKIPIMIGTIPYALPPMMTTNAAATPYSGDIGWSADVAPDIPSAPVLPPSPTDTEVPPPSYEEAMHGTAINVNDDEPNAIGFQAFIPRYPVYKFDSAMNK</sequence>
<dbReference type="InterPro" id="IPR011021">
    <property type="entry name" value="Arrestin-like_N"/>
</dbReference>
<dbReference type="GeneID" id="115253504"/>
<protein>
    <recommendedName>
        <fullName evidence="3">Arrestin C-terminal-like domain-containing protein</fullName>
    </recommendedName>
</protein>
<keyword evidence="5" id="KW-1185">Reference proteome</keyword>
<evidence type="ECO:0000313" key="4">
    <source>
        <dbReference type="EnsemblMetazoa" id="AALFPA23_013178.P19066"/>
    </source>
</evidence>
<dbReference type="Pfam" id="PF00339">
    <property type="entry name" value="Arrestin_N"/>
    <property type="match status" value="1"/>
</dbReference>
<dbReference type="Gene3D" id="2.60.40.640">
    <property type="match status" value="2"/>
</dbReference>
<accession>A0ABM1YY80</accession>
<dbReference type="InterPro" id="IPR011022">
    <property type="entry name" value="Arrestin_C-like"/>
</dbReference>
<evidence type="ECO:0000313" key="5">
    <source>
        <dbReference type="Proteomes" id="UP000069940"/>
    </source>
</evidence>
<evidence type="ECO:0000256" key="1">
    <source>
        <dbReference type="ARBA" id="ARBA00005298"/>
    </source>
</evidence>
<reference evidence="4" key="2">
    <citation type="submission" date="2025-05" db="UniProtKB">
        <authorList>
            <consortium name="EnsemblMetazoa"/>
        </authorList>
    </citation>
    <scope>IDENTIFICATION</scope>
    <source>
        <strain evidence="4">Foshan</strain>
    </source>
</reference>
<dbReference type="PANTHER" id="PTHR11188">
    <property type="entry name" value="ARRESTIN DOMAIN CONTAINING PROTEIN"/>
    <property type="match status" value="1"/>
</dbReference>
<dbReference type="InterPro" id="IPR014756">
    <property type="entry name" value="Ig_E-set"/>
</dbReference>
<evidence type="ECO:0000259" key="3">
    <source>
        <dbReference type="SMART" id="SM01017"/>
    </source>
</evidence>
<proteinExistence type="inferred from homology"/>
<dbReference type="RefSeq" id="XP_029713988.1">
    <property type="nucleotide sequence ID" value="XM_029858128.2"/>
</dbReference>
<evidence type="ECO:0000256" key="2">
    <source>
        <dbReference type="ARBA" id="ARBA00022606"/>
    </source>
</evidence>
<feature type="domain" description="Arrestin C-terminal-like" evidence="3">
    <location>
        <begin position="171"/>
        <end position="300"/>
    </location>
</feature>
<name>A0ABM1YY80_AEDAL</name>
<dbReference type="Pfam" id="PF02752">
    <property type="entry name" value="Arrestin_C"/>
    <property type="match status" value="1"/>
</dbReference>
<dbReference type="SUPFAM" id="SSF81296">
    <property type="entry name" value="E set domains"/>
    <property type="match status" value="2"/>
</dbReference>
<dbReference type="Proteomes" id="UP000069940">
    <property type="component" value="Unassembled WGS sequence"/>
</dbReference>
<comment type="similarity">
    <text evidence="1">Belongs to the arrestin family.</text>
</comment>
<dbReference type="InterPro" id="IPR050357">
    <property type="entry name" value="Arrestin_domain-protein"/>
</dbReference>
<dbReference type="PANTHER" id="PTHR11188:SF167">
    <property type="entry name" value="ARRESTIN C-TERMINAL-LIKE DOMAIN-CONTAINING PROTEIN-RELATED"/>
    <property type="match status" value="1"/>
</dbReference>
<reference evidence="5" key="1">
    <citation type="journal article" date="2015" name="Proc. Natl. Acad. Sci. U.S.A.">
        <title>Genome sequence of the Asian Tiger mosquito, Aedes albopictus, reveals insights into its biology, genetics, and evolution.</title>
        <authorList>
            <person name="Chen X.G."/>
            <person name="Jiang X."/>
            <person name="Gu J."/>
            <person name="Xu M."/>
            <person name="Wu Y."/>
            <person name="Deng Y."/>
            <person name="Zhang C."/>
            <person name="Bonizzoni M."/>
            <person name="Dermauw W."/>
            <person name="Vontas J."/>
            <person name="Armbruster P."/>
            <person name="Huang X."/>
            <person name="Yang Y."/>
            <person name="Zhang H."/>
            <person name="He W."/>
            <person name="Peng H."/>
            <person name="Liu Y."/>
            <person name="Wu K."/>
            <person name="Chen J."/>
            <person name="Lirakis M."/>
            <person name="Topalis P."/>
            <person name="Van Leeuwen T."/>
            <person name="Hall A.B."/>
            <person name="Jiang X."/>
            <person name="Thorpe C."/>
            <person name="Mueller R.L."/>
            <person name="Sun C."/>
            <person name="Waterhouse R.M."/>
            <person name="Yan G."/>
            <person name="Tu Z.J."/>
            <person name="Fang X."/>
            <person name="James A.A."/>
        </authorList>
    </citation>
    <scope>NUCLEOTIDE SEQUENCE [LARGE SCALE GENOMIC DNA]</scope>
    <source>
        <strain evidence="5">Foshan</strain>
    </source>
</reference>
<dbReference type="InterPro" id="IPR014752">
    <property type="entry name" value="Arrestin-like_C"/>
</dbReference>
<dbReference type="SMART" id="SM01017">
    <property type="entry name" value="Arrestin_C"/>
    <property type="match status" value="1"/>
</dbReference>
<keyword evidence="2" id="KW-0716">Sensory transduction</keyword>